<gene>
    <name evidence="2" type="ORF">RCOM_1596990</name>
</gene>
<dbReference type="InParanoid" id="B9R862"/>
<accession>B9R862</accession>
<dbReference type="eggNOG" id="KOG4636">
    <property type="taxonomic scope" value="Eukaryota"/>
</dbReference>
<dbReference type="KEGG" id="rcu:8274632"/>
<evidence type="ECO:0000313" key="3">
    <source>
        <dbReference type="Proteomes" id="UP000008311"/>
    </source>
</evidence>
<dbReference type="OrthoDB" id="289228at2759"/>
<evidence type="ECO:0000259" key="1">
    <source>
        <dbReference type="PROSITE" id="PS51886"/>
    </source>
</evidence>
<name>B9R862_RICCO</name>
<organism evidence="2 3">
    <name type="scientific">Ricinus communis</name>
    <name type="common">Castor bean</name>
    <dbReference type="NCBI Taxonomy" id="3988"/>
    <lineage>
        <taxon>Eukaryota</taxon>
        <taxon>Viridiplantae</taxon>
        <taxon>Streptophyta</taxon>
        <taxon>Embryophyta</taxon>
        <taxon>Tracheophyta</taxon>
        <taxon>Spermatophyta</taxon>
        <taxon>Magnoliopsida</taxon>
        <taxon>eudicotyledons</taxon>
        <taxon>Gunneridae</taxon>
        <taxon>Pentapetalae</taxon>
        <taxon>rosids</taxon>
        <taxon>fabids</taxon>
        <taxon>Malpighiales</taxon>
        <taxon>Euphorbiaceae</taxon>
        <taxon>Acalyphoideae</taxon>
        <taxon>Acalypheae</taxon>
        <taxon>Ricinus</taxon>
    </lineage>
</organism>
<dbReference type="PANTHER" id="PTHR23354:SF104">
    <property type="entry name" value="TLD-DOMAIN CONTAINING NUCLEOLAR PROTEIN"/>
    <property type="match status" value="1"/>
</dbReference>
<dbReference type="FunCoup" id="B9R862">
    <property type="interactions" value="1238"/>
</dbReference>
<protein>
    <recommendedName>
        <fullName evidence="1">TLDc domain-containing protein</fullName>
    </recommendedName>
</protein>
<feature type="domain" description="TLDc" evidence="1">
    <location>
        <begin position="294"/>
        <end position="486"/>
    </location>
</feature>
<dbReference type="AlphaFoldDB" id="B9R862"/>
<dbReference type="Proteomes" id="UP000008311">
    <property type="component" value="Unassembled WGS sequence"/>
</dbReference>
<sequence>MGASSSTAQTVSNEQREVESLVASTGAMPMLLNTFSKLKDPQTNTVSLQSLQQYFYLNYKNTDCEAPSSIPISFPVLLDHLGASVVDLFYITEKKEGISWVEFLRGYLKCCGRMPASLALNLLLKVFSTTCAKAGLPLKLEFESIDDVDCKIGGSLLAADVVMLLWVCWTMLWDSKTSTSLKGKGNLCLPDVSHLVLSAVISCVEDVSGLNLWDCDISALDVQIPAGKFLSWALTTVPCLTGCFTQFVHARLQSSASLEDKSEPSTSSLGEISPREACNAYLLTLGRAWAISLNLRGTPSAEILKPYLPSDDIGAFENLLYRSSLNGRGLNRFWSNIEGYHGPLLLLVLATSGDAHEDSTGDRKWIIGALTQQGFENRDLFYGSSGSLYAICPVFHAFSPLGKDKNFVYSHLHPTSRVYEPHPKPVGIAFGGTIGNERIFIDEDFARITVRHHAGDKTYKHGSLFPSQGFLPVEASILEVEVWGLGGKTAKEVQTSYKRREELFIEQRRKVDLKTFASWEDSPEKMMMDMMSDPNVVRREDR</sequence>
<keyword evidence="3" id="KW-1185">Reference proteome</keyword>
<dbReference type="PROSITE" id="PS51886">
    <property type="entry name" value="TLDC"/>
    <property type="match status" value="1"/>
</dbReference>
<dbReference type="EMBL" id="EQ973772">
    <property type="protein sequence ID" value="EEF52692.1"/>
    <property type="molecule type" value="Genomic_DNA"/>
</dbReference>
<dbReference type="PANTHER" id="PTHR23354">
    <property type="entry name" value="NUCLEOLAR PROTEIN 7/ESTROGEN RECEPTOR COACTIVATOR-RELATED"/>
    <property type="match status" value="1"/>
</dbReference>
<dbReference type="InterPro" id="IPR006571">
    <property type="entry name" value="TLDc_dom"/>
</dbReference>
<evidence type="ECO:0000313" key="2">
    <source>
        <dbReference type="EMBL" id="EEF52692.1"/>
    </source>
</evidence>
<reference evidence="3" key="1">
    <citation type="journal article" date="2010" name="Nat. Biotechnol.">
        <title>Draft genome sequence of the oilseed species Ricinus communis.</title>
        <authorList>
            <person name="Chan A.P."/>
            <person name="Crabtree J."/>
            <person name="Zhao Q."/>
            <person name="Lorenzi H."/>
            <person name="Orvis J."/>
            <person name="Puiu D."/>
            <person name="Melake-Berhan A."/>
            <person name="Jones K.M."/>
            <person name="Redman J."/>
            <person name="Chen G."/>
            <person name="Cahoon E.B."/>
            <person name="Gedil M."/>
            <person name="Stanke M."/>
            <person name="Haas B.J."/>
            <person name="Wortman J.R."/>
            <person name="Fraser-Liggett C.M."/>
            <person name="Ravel J."/>
            <person name="Rabinowicz P.D."/>
        </authorList>
    </citation>
    <scope>NUCLEOTIDE SEQUENCE [LARGE SCALE GENOMIC DNA]</scope>
    <source>
        <strain evidence="3">cv. Hale</strain>
    </source>
</reference>
<proteinExistence type="predicted"/>
<dbReference type="Pfam" id="PF07534">
    <property type="entry name" value="TLD"/>
    <property type="match status" value="1"/>
</dbReference>
<dbReference type="SMART" id="SM00584">
    <property type="entry name" value="TLDc"/>
    <property type="match status" value="1"/>
</dbReference>